<dbReference type="SUPFAM" id="SSF52172">
    <property type="entry name" value="CheY-like"/>
    <property type="match status" value="1"/>
</dbReference>
<dbReference type="InterPro" id="IPR003594">
    <property type="entry name" value="HATPase_dom"/>
</dbReference>
<evidence type="ECO:0000256" key="6">
    <source>
        <dbReference type="ARBA" id="ARBA00022777"/>
    </source>
</evidence>
<feature type="domain" description="Histidine kinase" evidence="10">
    <location>
        <begin position="275"/>
        <end position="491"/>
    </location>
</feature>
<dbReference type="InterPro" id="IPR003661">
    <property type="entry name" value="HisK_dim/P_dom"/>
</dbReference>
<keyword evidence="4" id="KW-0808">Transferase</keyword>
<dbReference type="PRINTS" id="PR00344">
    <property type="entry name" value="BCTRLSENSOR"/>
</dbReference>
<reference evidence="15" key="1">
    <citation type="journal article" date="2019" name="Int. J. Syst. Evol. Microbiol.">
        <title>The Global Catalogue of Microorganisms (GCM) 10K type strain sequencing project: providing services to taxonomists for standard genome sequencing and annotation.</title>
        <authorList>
            <consortium name="The Broad Institute Genomics Platform"/>
            <consortium name="The Broad Institute Genome Sequencing Center for Infectious Disease"/>
            <person name="Wu L."/>
            <person name="Ma J."/>
        </authorList>
    </citation>
    <scope>NUCLEOTIDE SEQUENCE [LARGE SCALE GENOMIC DNA]</scope>
    <source>
        <strain evidence="15">JCM 3369</strain>
    </source>
</reference>
<comment type="caution">
    <text evidence="14">The sequence shown here is derived from an EMBL/GenBank/DDBJ whole genome shotgun (WGS) entry which is preliminary data.</text>
</comment>
<comment type="catalytic activity">
    <reaction evidence="1">
        <text>ATP + protein L-histidine = ADP + protein N-phospho-L-histidine.</text>
        <dbReference type="EC" id="2.7.13.3"/>
    </reaction>
</comment>
<sequence>MPDTEFLRKVSRMSIDGIYVYDLELQTNVYVNDRYTQITGYRADDINVMRPSEFAELFHPEDRQAVFDHRDKVIADRSGNSHSLRYRFRHRNGSWIWCQSLDMAFTRDEEGRCTQVIGSFIDISDLIENERRARDLGIMMEAMLANVSTAALVIDADNQLHVFNDAAQKLLDYKPPRLPMPFELELTFAERESLSFVGDPLQEAQVGIFYDNRILALYPGERKPLKYVRMSSIPLHGTTGNRVMFTLKDVTEDETNRQQRERAERLDALGQLTGGIAHDFNNVLASILPTAQVAQKLTQDPQSLKLLGIIESSAKRGALLANRLLAFARRQPVTESDVHVGTLLDNLSDLAQSTVGRQVAFRCLPTDDNIYVHCDAAQLENALLNLIINSRDAIIETGKGGEVTVACRRCAPLDQSSPMIEFTVTDDGPGMSEAVMARAFDPFFTTRSTTSGTGLGLSTVYGFAKQADGHVKLYSDRGIGTTVRLSLPAIIRNRPHLGDMPQAAPADTVRGRGTTILVVEDEPDLLQSVVEFLRILDFNPVPALNGEVALAEMAKRRDIDLLITDIMMPGGMNGFELAIAAREVQPDLGIIYMSGYTGFVNDERRQVDGAFLQKPCDMTSLSRALRNALGERVD</sequence>
<dbReference type="InterPro" id="IPR036097">
    <property type="entry name" value="HisK_dim/P_sf"/>
</dbReference>
<dbReference type="Gene3D" id="3.30.565.10">
    <property type="entry name" value="Histidine kinase-like ATPase, C-terminal domain"/>
    <property type="match status" value="1"/>
</dbReference>
<dbReference type="PANTHER" id="PTHR43065">
    <property type="entry name" value="SENSOR HISTIDINE KINASE"/>
    <property type="match status" value="1"/>
</dbReference>
<feature type="domain" description="PAC" evidence="13">
    <location>
        <begin position="82"/>
        <end position="135"/>
    </location>
</feature>
<evidence type="ECO:0000313" key="14">
    <source>
        <dbReference type="EMBL" id="MFD1693907.1"/>
    </source>
</evidence>
<dbReference type="Pfam" id="PF08447">
    <property type="entry name" value="PAS_3"/>
    <property type="match status" value="1"/>
</dbReference>
<keyword evidence="8" id="KW-0902">Two-component regulatory system</keyword>
<name>A0ABW4JQX8_9HYPH</name>
<dbReference type="SUPFAM" id="SSF47384">
    <property type="entry name" value="Homodimeric domain of signal transducing histidine kinase"/>
    <property type="match status" value="1"/>
</dbReference>
<dbReference type="RefSeq" id="WP_149894277.1">
    <property type="nucleotide sequence ID" value="NZ_JBHUFA010000001.1"/>
</dbReference>
<dbReference type="InterPro" id="IPR036890">
    <property type="entry name" value="HATPase_C_sf"/>
</dbReference>
<evidence type="ECO:0000256" key="8">
    <source>
        <dbReference type="ARBA" id="ARBA00023012"/>
    </source>
</evidence>
<dbReference type="Gene3D" id="3.40.50.2300">
    <property type="match status" value="1"/>
</dbReference>
<keyword evidence="7 14" id="KW-0067">ATP-binding</keyword>
<dbReference type="SMART" id="SM00091">
    <property type="entry name" value="PAS"/>
    <property type="match status" value="2"/>
</dbReference>
<dbReference type="InterPro" id="IPR035965">
    <property type="entry name" value="PAS-like_dom_sf"/>
</dbReference>
<dbReference type="Gene3D" id="1.10.287.130">
    <property type="match status" value="1"/>
</dbReference>
<dbReference type="InterPro" id="IPR004358">
    <property type="entry name" value="Sig_transdc_His_kin-like_C"/>
</dbReference>
<dbReference type="CDD" id="cd00130">
    <property type="entry name" value="PAS"/>
    <property type="match status" value="1"/>
</dbReference>
<organism evidence="14 15">
    <name type="scientific">Roseibium aestuarii</name>
    <dbReference type="NCBI Taxonomy" id="2600299"/>
    <lineage>
        <taxon>Bacteria</taxon>
        <taxon>Pseudomonadati</taxon>
        <taxon>Pseudomonadota</taxon>
        <taxon>Alphaproteobacteria</taxon>
        <taxon>Hyphomicrobiales</taxon>
        <taxon>Stappiaceae</taxon>
        <taxon>Roseibium</taxon>
    </lineage>
</organism>
<dbReference type="EC" id="2.7.13.3" evidence="2"/>
<dbReference type="PANTHER" id="PTHR43065:SF46">
    <property type="entry name" value="C4-DICARBOXYLATE TRANSPORT SENSOR PROTEIN DCTB"/>
    <property type="match status" value="1"/>
</dbReference>
<dbReference type="InterPro" id="IPR013655">
    <property type="entry name" value="PAS_fold_3"/>
</dbReference>
<evidence type="ECO:0000259" key="10">
    <source>
        <dbReference type="PROSITE" id="PS50109"/>
    </source>
</evidence>
<evidence type="ECO:0000256" key="3">
    <source>
        <dbReference type="ARBA" id="ARBA00022553"/>
    </source>
</evidence>
<dbReference type="SMART" id="SM00448">
    <property type="entry name" value="REC"/>
    <property type="match status" value="1"/>
</dbReference>
<keyword evidence="15" id="KW-1185">Reference proteome</keyword>
<evidence type="ECO:0000256" key="9">
    <source>
        <dbReference type="PROSITE-ProRule" id="PRU00169"/>
    </source>
</evidence>
<dbReference type="Pfam" id="PF00512">
    <property type="entry name" value="HisKA"/>
    <property type="match status" value="1"/>
</dbReference>
<dbReference type="InterPro" id="IPR001789">
    <property type="entry name" value="Sig_transdc_resp-reg_receiver"/>
</dbReference>
<feature type="domain" description="Response regulatory" evidence="11">
    <location>
        <begin position="515"/>
        <end position="629"/>
    </location>
</feature>
<dbReference type="InterPro" id="IPR011006">
    <property type="entry name" value="CheY-like_superfamily"/>
</dbReference>
<evidence type="ECO:0000256" key="4">
    <source>
        <dbReference type="ARBA" id="ARBA00022679"/>
    </source>
</evidence>
<dbReference type="InterPro" id="IPR000014">
    <property type="entry name" value="PAS"/>
</dbReference>
<evidence type="ECO:0000259" key="13">
    <source>
        <dbReference type="PROSITE" id="PS50113"/>
    </source>
</evidence>
<protein>
    <recommendedName>
        <fullName evidence="2">histidine kinase</fullName>
        <ecNumber evidence="2">2.7.13.3</ecNumber>
    </recommendedName>
</protein>
<keyword evidence="6" id="KW-0418">Kinase</keyword>
<dbReference type="SUPFAM" id="SSF55785">
    <property type="entry name" value="PYP-like sensor domain (PAS domain)"/>
    <property type="match status" value="2"/>
</dbReference>
<evidence type="ECO:0000256" key="2">
    <source>
        <dbReference type="ARBA" id="ARBA00012438"/>
    </source>
</evidence>
<dbReference type="InterPro" id="IPR000700">
    <property type="entry name" value="PAS-assoc_C"/>
</dbReference>
<dbReference type="Pfam" id="PF00072">
    <property type="entry name" value="Response_reg"/>
    <property type="match status" value="1"/>
</dbReference>
<proteinExistence type="predicted"/>
<dbReference type="PROSITE" id="PS50112">
    <property type="entry name" value="PAS"/>
    <property type="match status" value="1"/>
</dbReference>
<accession>A0ABW4JQX8</accession>
<dbReference type="Pfam" id="PF02518">
    <property type="entry name" value="HATPase_c"/>
    <property type="match status" value="1"/>
</dbReference>
<evidence type="ECO:0000256" key="1">
    <source>
        <dbReference type="ARBA" id="ARBA00000085"/>
    </source>
</evidence>
<dbReference type="InterPro" id="IPR005467">
    <property type="entry name" value="His_kinase_dom"/>
</dbReference>
<dbReference type="InterPro" id="IPR001610">
    <property type="entry name" value="PAC"/>
</dbReference>
<dbReference type="SMART" id="SM00388">
    <property type="entry name" value="HisKA"/>
    <property type="match status" value="1"/>
</dbReference>
<dbReference type="SMART" id="SM00387">
    <property type="entry name" value="HATPase_c"/>
    <property type="match status" value="1"/>
</dbReference>
<evidence type="ECO:0000256" key="5">
    <source>
        <dbReference type="ARBA" id="ARBA00022741"/>
    </source>
</evidence>
<dbReference type="Gene3D" id="3.30.450.20">
    <property type="entry name" value="PAS domain"/>
    <property type="match status" value="1"/>
</dbReference>
<keyword evidence="5" id="KW-0547">Nucleotide-binding</keyword>
<feature type="domain" description="PAS" evidence="12">
    <location>
        <begin position="3"/>
        <end position="77"/>
    </location>
</feature>
<dbReference type="Proteomes" id="UP001597327">
    <property type="component" value="Unassembled WGS sequence"/>
</dbReference>
<dbReference type="SMART" id="SM00086">
    <property type="entry name" value="PAC"/>
    <property type="match status" value="1"/>
</dbReference>
<evidence type="ECO:0000259" key="11">
    <source>
        <dbReference type="PROSITE" id="PS50110"/>
    </source>
</evidence>
<gene>
    <name evidence="14" type="ORF">ACFSC7_00105</name>
</gene>
<dbReference type="SUPFAM" id="SSF55874">
    <property type="entry name" value="ATPase domain of HSP90 chaperone/DNA topoisomerase II/histidine kinase"/>
    <property type="match status" value="1"/>
</dbReference>
<dbReference type="NCBIfam" id="TIGR00229">
    <property type="entry name" value="sensory_box"/>
    <property type="match status" value="1"/>
</dbReference>
<dbReference type="PROSITE" id="PS50113">
    <property type="entry name" value="PAC"/>
    <property type="match status" value="1"/>
</dbReference>
<dbReference type="PROSITE" id="PS50109">
    <property type="entry name" value="HIS_KIN"/>
    <property type="match status" value="1"/>
</dbReference>
<evidence type="ECO:0000259" key="12">
    <source>
        <dbReference type="PROSITE" id="PS50112"/>
    </source>
</evidence>
<keyword evidence="3 9" id="KW-0597">Phosphoprotein</keyword>
<dbReference type="PROSITE" id="PS50110">
    <property type="entry name" value="RESPONSE_REGULATORY"/>
    <property type="match status" value="1"/>
</dbReference>
<evidence type="ECO:0000313" key="15">
    <source>
        <dbReference type="Proteomes" id="UP001597327"/>
    </source>
</evidence>
<dbReference type="GO" id="GO:0005524">
    <property type="term" value="F:ATP binding"/>
    <property type="evidence" value="ECO:0007669"/>
    <property type="project" value="UniProtKB-KW"/>
</dbReference>
<dbReference type="EMBL" id="JBHUFA010000001">
    <property type="protein sequence ID" value="MFD1693907.1"/>
    <property type="molecule type" value="Genomic_DNA"/>
</dbReference>
<feature type="modified residue" description="4-aspartylphosphate" evidence="9">
    <location>
        <position position="565"/>
    </location>
</feature>
<evidence type="ECO:0000256" key="7">
    <source>
        <dbReference type="ARBA" id="ARBA00022840"/>
    </source>
</evidence>